<dbReference type="AlphaFoldDB" id="A0A1F6CTL7"/>
<gene>
    <name evidence="8" type="ORF">A2851_00655</name>
</gene>
<dbReference type="Pfam" id="PF09335">
    <property type="entry name" value="VTT_dom"/>
    <property type="match status" value="1"/>
</dbReference>
<comment type="subcellular location">
    <subcellularLocation>
        <location evidence="1">Cell membrane</location>
        <topology evidence="1">Multi-pass membrane protein</topology>
    </subcellularLocation>
</comment>
<dbReference type="InterPro" id="IPR051311">
    <property type="entry name" value="DedA_domain"/>
</dbReference>
<feature type="transmembrane region" description="Helical" evidence="6">
    <location>
        <begin position="93"/>
        <end position="115"/>
    </location>
</feature>
<protein>
    <recommendedName>
        <fullName evidence="7">VTT domain-containing protein</fullName>
    </recommendedName>
</protein>
<feature type="transmembrane region" description="Helical" evidence="6">
    <location>
        <begin position="7"/>
        <end position="30"/>
    </location>
</feature>
<dbReference type="Proteomes" id="UP000176863">
    <property type="component" value="Unassembled WGS sequence"/>
</dbReference>
<dbReference type="PANTHER" id="PTHR42709">
    <property type="entry name" value="ALKALINE PHOSPHATASE LIKE PROTEIN"/>
    <property type="match status" value="1"/>
</dbReference>
<feature type="transmembrane region" description="Helical" evidence="6">
    <location>
        <begin position="176"/>
        <end position="198"/>
    </location>
</feature>
<evidence type="ECO:0000256" key="4">
    <source>
        <dbReference type="ARBA" id="ARBA00022989"/>
    </source>
</evidence>
<organism evidence="8 9">
    <name type="scientific">Candidatus Kaiserbacteria bacterium RIFCSPHIGHO2_01_FULL_53_29</name>
    <dbReference type="NCBI Taxonomy" id="1798480"/>
    <lineage>
        <taxon>Bacteria</taxon>
        <taxon>Candidatus Kaiseribacteriota</taxon>
    </lineage>
</organism>
<evidence type="ECO:0000256" key="3">
    <source>
        <dbReference type="ARBA" id="ARBA00022692"/>
    </source>
</evidence>
<feature type="transmembrane region" description="Helical" evidence="6">
    <location>
        <begin position="146"/>
        <end position="164"/>
    </location>
</feature>
<evidence type="ECO:0000313" key="9">
    <source>
        <dbReference type="Proteomes" id="UP000176863"/>
    </source>
</evidence>
<evidence type="ECO:0000256" key="6">
    <source>
        <dbReference type="SAM" id="Phobius"/>
    </source>
</evidence>
<keyword evidence="5 6" id="KW-0472">Membrane</keyword>
<dbReference type="GO" id="GO:0005886">
    <property type="term" value="C:plasma membrane"/>
    <property type="evidence" value="ECO:0007669"/>
    <property type="project" value="UniProtKB-SubCell"/>
</dbReference>
<keyword evidence="2" id="KW-1003">Cell membrane</keyword>
<name>A0A1F6CTL7_9BACT</name>
<feature type="transmembrane region" description="Helical" evidence="6">
    <location>
        <begin position="56"/>
        <end position="86"/>
    </location>
</feature>
<accession>A0A1F6CTL7</accession>
<dbReference type="PANTHER" id="PTHR42709:SF6">
    <property type="entry name" value="UNDECAPRENYL PHOSPHATE TRANSPORTER A"/>
    <property type="match status" value="1"/>
</dbReference>
<dbReference type="InterPro" id="IPR032816">
    <property type="entry name" value="VTT_dom"/>
</dbReference>
<feature type="domain" description="VTT" evidence="7">
    <location>
        <begin position="74"/>
        <end position="193"/>
    </location>
</feature>
<dbReference type="EMBL" id="MFKT01000028">
    <property type="protein sequence ID" value="OGG52503.1"/>
    <property type="molecule type" value="Genomic_DNA"/>
</dbReference>
<keyword evidence="4 6" id="KW-1133">Transmembrane helix</keyword>
<evidence type="ECO:0000256" key="5">
    <source>
        <dbReference type="ARBA" id="ARBA00023136"/>
    </source>
</evidence>
<evidence type="ECO:0000256" key="1">
    <source>
        <dbReference type="ARBA" id="ARBA00004651"/>
    </source>
</evidence>
<reference evidence="8 9" key="1">
    <citation type="journal article" date="2016" name="Nat. Commun.">
        <title>Thousands of microbial genomes shed light on interconnected biogeochemical processes in an aquifer system.</title>
        <authorList>
            <person name="Anantharaman K."/>
            <person name="Brown C.T."/>
            <person name="Hug L.A."/>
            <person name="Sharon I."/>
            <person name="Castelle C.J."/>
            <person name="Probst A.J."/>
            <person name="Thomas B.C."/>
            <person name="Singh A."/>
            <person name="Wilkins M.J."/>
            <person name="Karaoz U."/>
            <person name="Brodie E.L."/>
            <person name="Williams K.H."/>
            <person name="Hubbard S.S."/>
            <person name="Banfield J.F."/>
        </authorList>
    </citation>
    <scope>NUCLEOTIDE SEQUENCE [LARGE SCALE GENOMIC DNA]</scope>
</reference>
<sequence length="232" mass="25655">MKSLKEWAAYLEPGALYFALAIFFAIMTFIREPLGLPGIDVLADIASGFFERYGLIALYVAAVIESSFVIGFYFPGSLVVILAILVSDRSISALGGIVLIGWASVLTATVINYWLGREGFYRLLLKLGSQKSVDDMQLWLERRGRWAIFFSAMHPNILAITNICMGITRAGLLKTLVLSFIAIAFWIPIQVYILGFVLPDPHESTMLLQGVIVAGILFLGIRAVRKQSSKML</sequence>
<evidence type="ECO:0000256" key="2">
    <source>
        <dbReference type="ARBA" id="ARBA00022475"/>
    </source>
</evidence>
<proteinExistence type="predicted"/>
<feature type="transmembrane region" description="Helical" evidence="6">
    <location>
        <begin position="204"/>
        <end position="224"/>
    </location>
</feature>
<comment type="caution">
    <text evidence="8">The sequence shown here is derived from an EMBL/GenBank/DDBJ whole genome shotgun (WGS) entry which is preliminary data.</text>
</comment>
<dbReference type="STRING" id="1798480.A2851_00655"/>
<keyword evidence="3 6" id="KW-0812">Transmembrane</keyword>
<evidence type="ECO:0000259" key="7">
    <source>
        <dbReference type="Pfam" id="PF09335"/>
    </source>
</evidence>
<evidence type="ECO:0000313" key="8">
    <source>
        <dbReference type="EMBL" id="OGG52503.1"/>
    </source>
</evidence>